<dbReference type="Gene3D" id="3.50.50.60">
    <property type="entry name" value="FAD/NAD(P)-binding domain"/>
    <property type="match status" value="2"/>
</dbReference>
<evidence type="ECO:0000313" key="7">
    <source>
        <dbReference type="EMBL" id="ULP41589.1"/>
    </source>
</evidence>
<dbReference type="PANTHER" id="PTHR43557:SF2">
    <property type="entry name" value="RIESKE DOMAIN-CONTAINING PROTEIN-RELATED"/>
    <property type="match status" value="1"/>
</dbReference>
<sequence length="403" mass="43374">MGPSLRNVVVVGASAAGLAAADGLREAGFDGSVTILSAETIAPYDRPSLSKSLLASVDEPRLRQLRTADHLAAQRFDLRLGVEAAGLDIDRRYVVTTDGEALPYDALIIATGTRSRTMWTVEGRPLPTLRTAADFAVLRQAAASHSDVTLIGSGFIGLELAAAFRSRRVDVTVFGRASVPLVDVLGREIAAALRTLHAERGAIVHCGRQAVEVSGEPGGYTVRTSDGYCHRTSYVIAGIGVDPETAWLARSGVAVEDGVLCDADGRTSAPGVYAAGDVARYADPTGGRRVRIEHWTNAVEQGRHAALNLARGERRPFVRVPYFWTDQYDRKYHCYGHRSPRDHTRVVEGTLDSEFIALYGDGTHLHGVIACGCLTSLAGYRRLLQRRASYAEAIEYTTIAASL</sequence>
<dbReference type="InterPro" id="IPR050446">
    <property type="entry name" value="FAD-oxidoreductase/Apoptosis"/>
</dbReference>
<dbReference type="Gene3D" id="3.30.390.30">
    <property type="match status" value="1"/>
</dbReference>
<dbReference type="Pfam" id="PF07992">
    <property type="entry name" value="Pyr_redox_2"/>
    <property type="match status" value="1"/>
</dbReference>
<dbReference type="SUPFAM" id="SSF55424">
    <property type="entry name" value="FAD/NAD-linked reductases, dimerisation (C-terminal) domain"/>
    <property type="match status" value="1"/>
</dbReference>
<dbReference type="RefSeq" id="WP_239721031.1">
    <property type="nucleotide sequence ID" value="NZ_CP092423.2"/>
</dbReference>
<evidence type="ECO:0000256" key="3">
    <source>
        <dbReference type="ARBA" id="ARBA00022827"/>
    </source>
</evidence>
<keyword evidence="8" id="KW-1185">Reference proteome</keyword>
<evidence type="ECO:0000256" key="1">
    <source>
        <dbReference type="ARBA" id="ARBA00001974"/>
    </source>
</evidence>
<dbReference type="InterPro" id="IPR036188">
    <property type="entry name" value="FAD/NAD-bd_sf"/>
</dbReference>
<dbReference type="SUPFAM" id="SSF51905">
    <property type="entry name" value="FAD/NAD(P)-binding domain"/>
    <property type="match status" value="1"/>
</dbReference>
<proteinExistence type="predicted"/>
<dbReference type="EMBL" id="CP092423">
    <property type="protein sequence ID" value="ULP41589.1"/>
    <property type="molecule type" value="Genomic_DNA"/>
</dbReference>
<keyword evidence="3" id="KW-0274">FAD</keyword>
<accession>A0ABY3USL0</accession>
<dbReference type="PRINTS" id="PR00411">
    <property type="entry name" value="PNDRDTASEI"/>
</dbReference>
<evidence type="ECO:0000256" key="4">
    <source>
        <dbReference type="ARBA" id="ARBA00023002"/>
    </source>
</evidence>
<dbReference type="InterPro" id="IPR016156">
    <property type="entry name" value="FAD/NAD-linked_Rdtase_dimer_sf"/>
</dbReference>
<keyword evidence="4" id="KW-0560">Oxidoreductase</keyword>
<dbReference type="Pfam" id="PF14759">
    <property type="entry name" value="Reductase_C"/>
    <property type="match status" value="1"/>
</dbReference>
<dbReference type="InterPro" id="IPR028202">
    <property type="entry name" value="Reductase_C"/>
</dbReference>
<dbReference type="PRINTS" id="PR00368">
    <property type="entry name" value="FADPNR"/>
</dbReference>
<feature type="domain" description="FAD/NAD(P)-binding" evidence="5">
    <location>
        <begin position="7"/>
        <end position="302"/>
    </location>
</feature>
<dbReference type="PANTHER" id="PTHR43557">
    <property type="entry name" value="APOPTOSIS-INDUCING FACTOR 1"/>
    <property type="match status" value="1"/>
</dbReference>
<comment type="cofactor">
    <cofactor evidence="1">
        <name>FAD</name>
        <dbReference type="ChEBI" id="CHEBI:57692"/>
    </cofactor>
</comment>
<reference evidence="7" key="1">
    <citation type="submission" date="2022-08" db="EMBL/GenBank/DDBJ databases">
        <title>Complete genome sequence of 14 non-tuberculosis mycobacteria type-strains.</title>
        <authorList>
            <person name="Igarashi Y."/>
            <person name="Osugi A."/>
            <person name="Mitarai S."/>
        </authorList>
    </citation>
    <scope>NUCLEOTIDE SEQUENCE</scope>
    <source>
        <strain evidence="7">ATCC 51985</strain>
    </source>
</reference>
<organism evidence="7 8">
    <name type="scientific">Mycobacterium lentiflavum</name>
    <dbReference type="NCBI Taxonomy" id="141349"/>
    <lineage>
        <taxon>Bacteria</taxon>
        <taxon>Bacillati</taxon>
        <taxon>Actinomycetota</taxon>
        <taxon>Actinomycetes</taxon>
        <taxon>Mycobacteriales</taxon>
        <taxon>Mycobacteriaceae</taxon>
        <taxon>Mycobacterium</taxon>
        <taxon>Mycobacterium simiae complex</taxon>
    </lineage>
</organism>
<gene>
    <name evidence="7" type="ORF">MJO58_22500</name>
</gene>
<evidence type="ECO:0000259" key="6">
    <source>
        <dbReference type="Pfam" id="PF14759"/>
    </source>
</evidence>
<evidence type="ECO:0000313" key="8">
    <source>
        <dbReference type="Proteomes" id="UP001055171"/>
    </source>
</evidence>
<dbReference type="Proteomes" id="UP001055171">
    <property type="component" value="Chromosome"/>
</dbReference>
<keyword evidence="2" id="KW-0285">Flavoprotein</keyword>
<evidence type="ECO:0000259" key="5">
    <source>
        <dbReference type="Pfam" id="PF07992"/>
    </source>
</evidence>
<evidence type="ECO:0000256" key="2">
    <source>
        <dbReference type="ARBA" id="ARBA00022630"/>
    </source>
</evidence>
<name>A0ABY3USL0_MYCLN</name>
<dbReference type="InterPro" id="IPR023753">
    <property type="entry name" value="FAD/NAD-binding_dom"/>
</dbReference>
<protein>
    <submittedName>
        <fullName evidence="7">NAD(P)/FAD-dependent oxidoreductase</fullName>
    </submittedName>
</protein>
<feature type="domain" description="Reductase C-terminal" evidence="6">
    <location>
        <begin position="322"/>
        <end position="392"/>
    </location>
</feature>